<dbReference type="PANTHER" id="PTHR34851">
    <property type="entry name" value="PROTEIN CBG05235-RELATED"/>
    <property type="match status" value="1"/>
</dbReference>
<dbReference type="InterPro" id="IPR054291">
    <property type="entry name" value="DUF7027"/>
</dbReference>
<feature type="transmembrane region" description="Helical" evidence="1">
    <location>
        <begin position="29"/>
        <end position="51"/>
    </location>
</feature>
<protein>
    <recommendedName>
        <fullName evidence="2">DUF7027 domain-containing protein</fullName>
    </recommendedName>
</protein>
<feature type="transmembrane region" description="Helical" evidence="1">
    <location>
        <begin position="90"/>
        <end position="116"/>
    </location>
</feature>
<evidence type="ECO:0000256" key="1">
    <source>
        <dbReference type="SAM" id="Phobius"/>
    </source>
</evidence>
<keyword evidence="3" id="KW-1185">Reference proteome</keyword>
<dbReference type="Pfam" id="PF22954">
    <property type="entry name" value="DUF7027"/>
    <property type="match status" value="1"/>
</dbReference>
<evidence type="ECO:0000259" key="2">
    <source>
        <dbReference type="Pfam" id="PF22954"/>
    </source>
</evidence>
<name>A0A914W5W7_9BILA</name>
<dbReference type="Proteomes" id="UP000887566">
    <property type="component" value="Unplaced"/>
</dbReference>
<organism evidence="3 4">
    <name type="scientific">Plectus sambesii</name>
    <dbReference type="NCBI Taxonomy" id="2011161"/>
    <lineage>
        <taxon>Eukaryota</taxon>
        <taxon>Metazoa</taxon>
        <taxon>Ecdysozoa</taxon>
        <taxon>Nematoda</taxon>
        <taxon>Chromadorea</taxon>
        <taxon>Plectida</taxon>
        <taxon>Plectina</taxon>
        <taxon>Plectoidea</taxon>
        <taxon>Plectidae</taxon>
        <taxon>Plectus</taxon>
    </lineage>
</organism>
<dbReference type="WBParaSite" id="PSAMB.scaffold3332size18729.g21075.t1">
    <property type="protein sequence ID" value="PSAMB.scaffold3332size18729.g21075.t1"/>
    <property type="gene ID" value="PSAMB.scaffold3332size18729.g21075"/>
</dbReference>
<keyword evidence="1" id="KW-1133">Transmembrane helix</keyword>
<reference evidence="4" key="1">
    <citation type="submission" date="2022-11" db="UniProtKB">
        <authorList>
            <consortium name="WormBaseParasite"/>
        </authorList>
    </citation>
    <scope>IDENTIFICATION</scope>
</reference>
<proteinExistence type="predicted"/>
<dbReference type="AlphaFoldDB" id="A0A914W5W7"/>
<keyword evidence="1" id="KW-0472">Membrane</keyword>
<feature type="transmembrane region" description="Helical" evidence="1">
    <location>
        <begin position="150"/>
        <end position="173"/>
    </location>
</feature>
<accession>A0A914W5W7</accession>
<keyword evidence="1" id="KW-0812">Transmembrane</keyword>
<feature type="transmembrane region" description="Helical" evidence="1">
    <location>
        <begin position="57"/>
        <end position="78"/>
    </location>
</feature>
<sequence>MIQEAQDSPNDSQFYCCFGRCHALKGAKIIAYIFTVYYVLIALFNLVALVQGYRIRLTLDTCVSLVGIIVVGCLWYGLIKERKGFLMPFLIFMILWVIVIGMALALLLVGVPYAIIRGSAFYEQKFNQMYHEKRGYEPVVNYLRQNPSKVFPVLMITLFGVTLSFALSMLIFCTVKKAYSYIKEIYWTDPNAATDMYVTVPMMEQGQAMEDDMYPPAYYYTYRKN</sequence>
<evidence type="ECO:0000313" key="4">
    <source>
        <dbReference type="WBParaSite" id="PSAMB.scaffold3332size18729.g21075.t1"/>
    </source>
</evidence>
<feature type="domain" description="DUF7027" evidence="2">
    <location>
        <begin position="26"/>
        <end position="109"/>
    </location>
</feature>
<evidence type="ECO:0000313" key="3">
    <source>
        <dbReference type="Proteomes" id="UP000887566"/>
    </source>
</evidence>